<evidence type="ECO:0000313" key="1">
    <source>
        <dbReference type="EMBL" id="KAK0703424.1"/>
    </source>
</evidence>
<dbReference type="GeneID" id="85318988"/>
<accession>A0AA39ZTI1</accession>
<dbReference type="AlphaFoldDB" id="A0AA39ZTI1"/>
<proteinExistence type="predicted"/>
<dbReference type="EMBL" id="JAUIRO010000008">
    <property type="protein sequence ID" value="KAK0703424.1"/>
    <property type="molecule type" value="Genomic_DNA"/>
</dbReference>
<name>A0AA39ZTI1_9PEZI</name>
<dbReference type="RefSeq" id="XP_060290283.1">
    <property type="nucleotide sequence ID" value="XM_060435718.1"/>
</dbReference>
<evidence type="ECO:0000313" key="2">
    <source>
        <dbReference type="Proteomes" id="UP001172101"/>
    </source>
</evidence>
<gene>
    <name evidence="1" type="ORF">B0T26DRAFT_600285</name>
</gene>
<feature type="non-terminal residue" evidence="1">
    <location>
        <position position="154"/>
    </location>
</feature>
<keyword evidence="2" id="KW-1185">Reference proteome</keyword>
<dbReference type="Pfam" id="PF11917">
    <property type="entry name" value="DUF3435"/>
    <property type="match status" value="1"/>
</dbReference>
<sequence>SSTYYKFYMNDFIEADFQEIVFRSEPQRDLIHFMGQLMRRGDTPTRPTDEQMAEINNKKEIGKLRRRKQRVARKLKRRGWTLRSAPKEGRGAALLTRHGRFARQADTLRKTPYDSCLTYAIQEFHASKDGQKIVRQLNSIKPSEYLAPPTIQYK</sequence>
<feature type="non-terminal residue" evidence="1">
    <location>
        <position position="1"/>
    </location>
</feature>
<reference evidence="1" key="1">
    <citation type="submission" date="2023-06" db="EMBL/GenBank/DDBJ databases">
        <title>Genome-scale phylogeny and comparative genomics of the fungal order Sordariales.</title>
        <authorList>
            <consortium name="Lawrence Berkeley National Laboratory"/>
            <person name="Hensen N."/>
            <person name="Bonometti L."/>
            <person name="Westerberg I."/>
            <person name="Brannstrom I.O."/>
            <person name="Guillou S."/>
            <person name="Cros-Aarteil S."/>
            <person name="Calhoun S."/>
            <person name="Haridas S."/>
            <person name="Kuo A."/>
            <person name="Mondo S."/>
            <person name="Pangilinan J."/>
            <person name="Riley R."/>
            <person name="LaButti K."/>
            <person name="Andreopoulos B."/>
            <person name="Lipzen A."/>
            <person name="Chen C."/>
            <person name="Yanf M."/>
            <person name="Daum C."/>
            <person name="Ng V."/>
            <person name="Clum A."/>
            <person name="Steindorff A."/>
            <person name="Ohm R."/>
            <person name="Martin F."/>
            <person name="Silar P."/>
            <person name="Natvig D."/>
            <person name="Lalanne C."/>
            <person name="Gautier V."/>
            <person name="Ament-velasquez S.L."/>
            <person name="Kruys A."/>
            <person name="Hutchinson M.I."/>
            <person name="Powell A.J."/>
            <person name="Barry K."/>
            <person name="Miller A.N."/>
            <person name="Grigoriev I.V."/>
            <person name="Debuchy R."/>
            <person name="Gladieux P."/>
            <person name="Thoren M.H."/>
            <person name="Johannesson H."/>
        </authorList>
    </citation>
    <scope>NUCLEOTIDE SEQUENCE</scope>
    <source>
        <strain evidence="1">SMH2392-1A</strain>
    </source>
</reference>
<dbReference type="InterPro" id="IPR021842">
    <property type="entry name" value="DUF3435"/>
</dbReference>
<dbReference type="Proteomes" id="UP001172101">
    <property type="component" value="Unassembled WGS sequence"/>
</dbReference>
<comment type="caution">
    <text evidence="1">The sequence shown here is derived from an EMBL/GenBank/DDBJ whole genome shotgun (WGS) entry which is preliminary data.</text>
</comment>
<organism evidence="1 2">
    <name type="scientific">Lasiosphaeria miniovina</name>
    <dbReference type="NCBI Taxonomy" id="1954250"/>
    <lineage>
        <taxon>Eukaryota</taxon>
        <taxon>Fungi</taxon>
        <taxon>Dikarya</taxon>
        <taxon>Ascomycota</taxon>
        <taxon>Pezizomycotina</taxon>
        <taxon>Sordariomycetes</taxon>
        <taxon>Sordariomycetidae</taxon>
        <taxon>Sordariales</taxon>
        <taxon>Lasiosphaeriaceae</taxon>
        <taxon>Lasiosphaeria</taxon>
    </lineage>
</organism>
<protein>
    <submittedName>
        <fullName evidence="1">Uncharacterized protein</fullName>
    </submittedName>
</protein>